<organism evidence="6 7">
    <name type="scientific">Actinoplanes xinjiangensis</name>
    <dbReference type="NCBI Taxonomy" id="512350"/>
    <lineage>
        <taxon>Bacteria</taxon>
        <taxon>Bacillati</taxon>
        <taxon>Actinomycetota</taxon>
        <taxon>Actinomycetes</taxon>
        <taxon>Micromonosporales</taxon>
        <taxon>Micromonosporaceae</taxon>
        <taxon>Actinoplanes</taxon>
    </lineage>
</organism>
<evidence type="ECO:0000313" key="7">
    <source>
        <dbReference type="Proteomes" id="UP000245697"/>
    </source>
</evidence>
<keyword evidence="7" id="KW-1185">Reference proteome</keyword>
<dbReference type="CDD" id="cd00092">
    <property type="entry name" value="HTH_CRP"/>
    <property type="match status" value="1"/>
</dbReference>
<dbReference type="SMART" id="SM00100">
    <property type="entry name" value="cNMP"/>
    <property type="match status" value="1"/>
</dbReference>
<proteinExistence type="predicted"/>
<dbReference type="Pfam" id="PF13545">
    <property type="entry name" value="HTH_Crp_2"/>
    <property type="match status" value="1"/>
</dbReference>
<dbReference type="InterPro" id="IPR014710">
    <property type="entry name" value="RmlC-like_jellyroll"/>
</dbReference>
<evidence type="ECO:0000256" key="2">
    <source>
        <dbReference type="ARBA" id="ARBA00023125"/>
    </source>
</evidence>
<dbReference type="SMART" id="SM00419">
    <property type="entry name" value="HTH_CRP"/>
    <property type="match status" value="1"/>
</dbReference>
<dbReference type="CDD" id="cd00038">
    <property type="entry name" value="CAP_ED"/>
    <property type="match status" value="1"/>
</dbReference>
<dbReference type="AlphaFoldDB" id="A0A316EVI1"/>
<dbReference type="InterPro" id="IPR018490">
    <property type="entry name" value="cNMP-bd_dom_sf"/>
</dbReference>
<comment type="caution">
    <text evidence="6">The sequence shown here is derived from an EMBL/GenBank/DDBJ whole genome shotgun (WGS) entry which is preliminary data.</text>
</comment>
<reference evidence="6 7" key="1">
    <citation type="submission" date="2018-05" db="EMBL/GenBank/DDBJ databases">
        <title>Genomic Encyclopedia of Archaeal and Bacterial Type Strains, Phase II (KMG-II): from individual species to whole genera.</title>
        <authorList>
            <person name="Goeker M."/>
        </authorList>
    </citation>
    <scope>NUCLEOTIDE SEQUENCE [LARGE SCALE GENOMIC DNA]</scope>
    <source>
        <strain evidence="6 7">DSM 45184</strain>
    </source>
</reference>
<feature type="domain" description="Cyclic nucleotide-binding" evidence="4">
    <location>
        <begin position="4"/>
        <end position="124"/>
    </location>
</feature>
<dbReference type="GO" id="GO:0003677">
    <property type="term" value="F:DNA binding"/>
    <property type="evidence" value="ECO:0007669"/>
    <property type="project" value="UniProtKB-KW"/>
</dbReference>
<dbReference type="Gene3D" id="1.10.10.10">
    <property type="entry name" value="Winged helix-like DNA-binding domain superfamily/Winged helix DNA-binding domain"/>
    <property type="match status" value="1"/>
</dbReference>
<evidence type="ECO:0000256" key="3">
    <source>
        <dbReference type="ARBA" id="ARBA00023163"/>
    </source>
</evidence>
<dbReference type="GO" id="GO:0003700">
    <property type="term" value="F:DNA-binding transcription factor activity"/>
    <property type="evidence" value="ECO:0007669"/>
    <property type="project" value="TreeGrafter"/>
</dbReference>
<dbReference type="PROSITE" id="PS51063">
    <property type="entry name" value="HTH_CRP_2"/>
    <property type="match status" value="1"/>
</dbReference>
<dbReference type="Proteomes" id="UP000245697">
    <property type="component" value="Unassembled WGS sequence"/>
</dbReference>
<dbReference type="PANTHER" id="PTHR24567:SF74">
    <property type="entry name" value="HTH-TYPE TRANSCRIPTIONAL REGULATOR ARCR"/>
    <property type="match status" value="1"/>
</dbReference>
<dbReference type="InterPro" id="IPR036390">
    <property type="entry name" value="WH_DNA-bd_sf"/>
</dbReference>
<dbReference type="GO" id="GO:0005829">
    <property type="term" value="C:cytosol"/>
    <property type="evidence" value="ECO:0007669"/>
    <property type="project" value="TreeGrafter"/>
</dbReference>
<dbReference type="Pfam" id="PF00027">
    <property type="entry name" value="cNMP_binding"/>
    <property type="match status" value="1"/>
</dbReference>
<sequence>MRSFLDLLTGDQVGKVLGLGPERPFPRRATLVRQGDPTQHVVLLSSGWAKVSSESSSGDELLLAIRGAKDIIGELSAIDGLPRSATVTALVPVRARVIRADRFVGHLHEHPDVMFAMLRHVAARLRESDAERLRYVSTSSSARTVGLLLDLADRHGVPTGNGILVDLPLTQQEMAKAAATSREMVARTLRILRERGLVRTSRQRIVLAEIDALRSMADSVPDDA</sequence>
<feature type="domain" description="HTH crp-type" evidence="5">
    <location>
        <begin position="138"/>
        <end position="211"/>
    </location>
</feature>
<evidence type="ECO:0000313" key="6">
    <source>
        <dbReference type="EMBL" id="PWK35893.1"/>
    </source>
</evidence>
<dbReference type="PANTHER" id="PTHR24567">
    <property type="entry name" value="CRP FAMILY TRANSCRIPTIONAL REGULATORY PROTEIN"/>
    <property type="match status" value="1"/>
</dbReference>
<dbReference type="InterPro" id="IPR012318">
    <property type="entry name" value="HTH_CRP"/>
</dbReference>
<keyword evidence="3" id="KW-0804">Transcription</keyword>
<evidence type="ECO:0000259" key="5">
    <source>
        <dbReference type="PROSITE" id="PS51063"/>
    </source>
</evidence>
<dbReference type="SUPFAM" id="SSF46785">
    <property type="entry name" value="Winged helix' DNA-binding domain"/>
    <property type="match status" value="1"/>
</dbReference>
<dbReference type="Gene3D" id="2.60.120.10">
    <property type="entry name" value="Jelly Rolls"/>
    <property type="match status" value="1"/>
</dbReference>
<keyword evidence="1" id="KW-0805">Transcription regulation</keyword>
<dbReference type="RefSeq" id="WP_239170504.1">
    <property type="nucleotide sequence ID" value="NZ_BONA01000078.1"/>
</dbReference>
<evidence type="ECO:0000259" key="4">
    <source>
        <dbReference type="PROSITE" id="PS50042"/>
    </source>
</evidence>
<dbReference type="InterPro" id="IPR050397">
    <property type="entry name" value="Env_Response_Regulators"/>
</dbReference>
<dbReference type="PROSITE" id="PS50042">
    <property type="entry name" value="CNMP_BINDING_3"/>
    <property type="match status" value="1"/>
</dbReference>
<name>A0A316EVI1_9ACTN</name>
<evidence type="ECO:0000256" key="1">
    <source>
        <dbReference type="ARBA" id="ARBA00023015"/>
    </source>
</evidence>
<protein>
    <submittedName>
        <fullName evidence="6">CRP-like cAMP-binding protein</fullName>
    </submittedName>
</protein>
<accession>A0A316EVI1</accession>
<dbReference type="SUPFAM" id="SSF51206">
    <property type="entry name" value="cAMP-binding domain-like"/>
    <property type="match status" value="1"/>
</dbReference>
<dbReference type="EMBL" id="QGGR01000025">
    <property type="protein sequence ID" value="PWK35893.1"/>
    <property type="molecule type" value="Genomic_DNA"/>
</dbReference>
<dbReference type="InterPro" id="IPR000595">
    <property type="entry name" value="cNMP-bd_dom"/>
</dbReference>
<keyword evidence="2" id="KW-0238">DNA-binding</keyword>
<dbReference type="InterPro" id="IPR036388">
    <property type="entry name" value="WH-like_DNA-bd_sf"/>
</dbReference>
<gene>
    <name evidence="6" type="ORF">BC793_12594</name>
</gene>